<dbReference type="InterPro" id="IPR001627">
    <property type="entry name" value="Semap_dom"/>
</dbReference>
<keyword evidence="23" id="KW-1185">Reference proteome</keyword>
<dbReference type="PANTHER" id="PTHR24416">
    <property type="entry name" value="TYROSINE-PROTEIN KINASE RECEPTOR"/>
    <property type="match status" value="1"/>
</dbReference>
<evidence type="ECO:0000256" key="3">
    <source>
        <dbReference type="ARBA" id="ARBA00022679"/>
    </source>
</evidence>
<keyword evidence="10" id="KW-0832">Ubl conjugation</keyword>
<dbReference type="SMART" id="SM00630">
    <property type="entry name" value="Sema"/>
    <property type="match status" value="1"/>
</dbReference>
<evidence type="ECO:0000256" key="8">
    <source>
        <dbReference type="ARBA" id="ARBA00022777"/>
    </source>
</evidence>
<evidence type="ECO:0000256" key="18">
    <source>
        <dbReference type="PROSITE-ProRule" id="PRU10141"/>
    </source>
</evidence>
<dbReference type="GO" id="GO:0007399">
    <property type="term" value="P:nervous system development"/>
    <property type="evidence" value="ECO:0007669"/>
    <property type="project" value="TreeGrafter"/>
</dbReference>
<dbReference type="Gene3D" id="2.60.40.10">
    <property type="entry name" value="Immunoglobulins"/>
    <property type="match status" value="2"/>
</dbReference>
<dbReference type="SUPFAM" id="SSF81296">
    <property type="entry name" value="E set domains"/>
    <property type="match status" value="1"/>
</dbReference>
<dbReference type="Gene3D" id="3.30.200.20">
    <property type="entry name" value="Phosphorylase Kinase, domain 1"/>
    <property type="match status" value="1"/>
</dbReference>
<evidence type="ECO:0000256" key="19">
    <source>
        <dbReference type="SAM" id="Phobius"/>
    </source>
</evidence>
<dbReference type="InterPro" id="IPR011009">
    <property type="entry name" value="Kinase-like_dom_sf"/>
</dbReference>
<dbReference type="EMBL" id="CAEY01001358">
    <property type="status" value="NOT_ANNOTATED_CDS"/>
    <property type="molecule type" value="Genomic_DNA"/>
</dbReference>
<dbReference type="InterPro" id="IPR013783">
    <property type="entry name" value="Ig-like_fold"/>
</dbReference>
<evidence type="ECO:0000256" key="15">
    <source>
        <dbReference type="ARBA" id="ARBA00023180"/>
    </source>
</evidence>
<keyword evidence="7 18" id="KW-0547">Nucleotide-binding</keyword>
<evidence type="ECO:0000256" key="6">
    <source>
        <dbReference type="ARBA" id="ARBA00022737"/>
    </source>
</evidence>
<sequence length="1322" mass="146610">MFDHHHVHCSPIINFILRLSQNFCSKKVTIFLVLLIISCLSEFNHAQIHKENIGESDVKYLSVDFETSIQKLLLTTSNQLFVGARNKFIKVDVDNLKIIQEFKIQILKDSPECPPDPEPCPSNKARSIMQADCKNLFPFNVSSETTIFACYSTNQGMCYIFRQSDLTKGRLIGSPSQVSNYVASRSSSFVVPVSAGNTTHIFVAHAYDGRPVNLSPPTLSNRKLVSSLRQINLDYSVNTKSAFTAIDLRNNYKTSFPLNYIYGFQDGDYVFFVKTEPNSLKGDRIVTKVARVCTNDYYFGSYSEIEVKCSEQTKATTAVIGKMDTYLRNTFADSVTSHQSPNALFISFENHRVKSQSINGHQETRVCAFGISKLSSLFDEAKRKCYSTRDGSMIESLSEPGSRCTENQLETCSTVINKFIKVPEPLDGLLVYGDRHRLTSLVSVLQGPTTPLRQALFVGTENGFIKKIVSGRDIFSVGISKSSIEPGAVVDASEENIFFASDKSLIKLPIKTCLFYQDCGSCIESLGPTAGGTVVKVKGIDLGFHDETQNTENEIKVAGLKCSIRSWNYTEIICAISGSTEVAKSGPIELKVKDISSRKPYDIQGSATSSEKFEFLTPSVKNVEPKYSPLAGGVDVFIHGENLDIGSNISIALANFPCTSIQIIDSSVIHCVAGPAIASDQLTGPVKIKIDSALIVPEINFSYLLDPSFSSISPNVTSATSGVNISVFGDHFDSLFKPRLVINAIVPRASSPLILESDCTLINASCLICPSPIMPSDISFEASIPATIAFANGGSDRFIQTDFILVYHPDPKFSNKIVTTQGNDGGRTLEIMGQHLSTGYGMRVLLVNQLDGATLECGNLRSIDNSLITCDIPLNDYPGDPTSSLWNISVIAGSKQALIGMVPIEPEDSSSTTIAGFIVGLIAILVVIALIMMYLLKRNGYLLSKKGPPPSLGVTFRSENGQFQRQGSQNEYHGPDGRISGQPLLFDRQSEEIKFVIEPQKQAELQADGILFSRDYLTREKVIGQGNFGLVFKGYLQLPNKEDKIKVAIKTLKTDRGILSQDKGEAFLAEGLIMKEFCHENVLSLIGVSIDFDGSPMIITPFMEHGDLRSYIQREDLEFTVIDLIQFGVQVAQGMVYLASLKFVHRDLAARNCMVDEHHTVKVADFGLSRDVYTTSYYSDADNFRKPLPRKWMAIESLERGNYDTKSDVWSYGVLLWELLTRGDIPYPDVDDWKMKDYLKVGYRLPRPEHCPPEVYSVMKECWVEDPKSRPTFEEILKLIEVAIESNEKKYLEQKTNRNIRYINDPSIFTNPHYDGSLVTNS</sequence>
<keyword evidence="13" id="KW-0829">Tyrosine-protein kinase</keyword>
<dbReference type="PANTHER" id="PTHR24416:SF564">
    <property type="entry name" value="MACROPHAGE-STIMULATING PROTEIN RECEPTOR"/>
    <property type="match status" value="1"/>
</dbReference>
<dbReference type="InterPro" id="IPR017441">
    <property type="entry name" value="Protein_kinase_ATP_BS"/>
</dbReference>
<dbReference type="GO" id="GO:0016477">
    <property type="term" value="P:cell migration"/>
    <property type="evidence" value="ECO:0007669"/>
    <property type="project" value="TreeGrafter"/>
</dbReference>
<evidence type="ECO:0000256" key="2">
    <source>
        <dbReference type="ARBA" id="ARBA00011902"/>
    </source>
</evidence>
<feature type="domain" description="Protein kinase" evidence="20">
    <location>
        <begin position="1017"/>
        <end position="1284"/>
    </location>
</feature>
<reference evidence="22" key="2">
    <citation type="submission" date="2015-06" db="UniProtKB">
        <authorList>
            <consortium name="EnsemblMetazoa"/>
        </authorList>
    </citation>
    <scope>IDENTIFICATION</scope>
</reference>
<dbReference type="SUPFAM" id="SSF56112">
    <property type="entry name" value="Protein kinase-like (PK-like)"/>
    <property type="match status" value="1"/>
</dbReference>
<evidence type="ECO:0000256" key="13">
    <source>
        <dbReference type="ARBA" id="ARBA00023137"/>
    </source>
</evidence>
<keyword evidence="6" id="KW-0677">Repeat</keyword>
<dbReference type="InterPro" id="IPR000719">
    <property type="entry name" value="Prot_kinase_dom"/>
</dbReference>
<evidence type="ECO:0000256" key="7">
    <source>
        <dbReference type="ARBA" id="ARBA00022741"/>
    </source>
</evidence>
<dbReference type="GO" id="GO:0005886">
    <property type="term" value="C:plasma membrane"/>
    <property type="evidence" value="ECO:0007669"/>
    <property type="project" value="TreeGrafter"/>
</dbReference>
<evidence type="ECO:0000313" key="23">
    <source>
        <dbReference type="Proteomes" id="UP000015104"/>
    </source>
</evidence>
<keyword evidence="14" id="KW-0675">Receptor</keyword>
<accession>T1K210</accession>
<reference evidence="23" key="1">
    <citation type="submission" date="2011-08" db="EMBL/GenBank/DDBJ databases">
        <authorList>
            <person name="Rombauts S."/>
        </authorList>
    </citation>
    <scope>NUCLEOTIDE SEQUENCE</scope>
    <source>
        <strain evidence="23">London</strain>
    </source>
</reference>
<evidence type="ECO:0000256" key="5">
    <source>
        <dbReference type="ARBA" id="ARBA00022729"/>
    </source>
</evidence>
<dbReference type="Pfam" id="PF07714">
    <property type="entry name" value="PK_Tyr_Ser-Thr"/>
    <property type="match status" value="1"/>
</dbReference>
<dbReference type="EC" id="2.7.10.1" evidence="2"/>
<name>T1K210_TETUR</name>
<feature type="transmembrane region" description="Helical" evidence="19">
    <location>
        <begin position="914"/>
        <end position="936"/>
    </location>
</feature>
<keyword evidence="15" id="KW-0325">Glycoprotein</keyword>
<protein>
    <recommendedName>
        <fullName evidence="2">receptor protein-tyrosine kinase</fullName>
        <ecNumber evidence="2">2.7.10.1</ecNumber>
    </recommendedName>
</protein>
<evidence type="ECO:0000256" key="14">
    <source>
        <dbReference type="ARBA" id="ARBA00023170"/>
    </source>
</evidence>
<keyword evidence="3" id="KW-0808">Transferase</keyword>
<dbReference type="PROSITE" id="PS00109">
    <property type="entry name" value="PROTEIN_KINASE_TYR"/>
    <property type="match status" value="1"/>
</dbReference>
<dbReference type="SMART" id="SM00429">
    <property type="entry name" value="IPT"/>
    <property type="match status" value="3"/>
</dbReference>
<keyword evidence="12 19" id="KW-0472">Membrane</keyword>
<keyword evidence="9 18" id="KW-0067">ATP-binding</keyword>
<dbReference type="Pfam" id="PF01833">
    <property type="entry name" value="TIG"/>
    <property type="match status" value="2"/>
</dbReference>
<dbReference type="InterPro" id="IPR008266">
    <property type="entry name" value="Tyr_kinase_AS"/>
</dbReference>
<comment type="catalytic activity">
    <reaction evidence="16">
        <text>L-tyrosyl-[protein] + ATP = O-phospho-L-tyrosyl-[protein] + ADP + H(+)</text>
        <dbReference type="Rhea" id="RHEA:10596"/>
        <dbReference type="Rhea" id="RHEA-COMP:10136"/>
        <dbReference type="Rhea" id="RHEA-COMP:20101"/>
        <dbReference type="ChEBI" id="CHEBI:15378"/>
        <dbReference type="ChEBI" id="CHEBI:30616"/>
        <dbReference type="ChEBI" id="CHEBI:46858"/>
        <dbReference type="ChEBI" id="CHEBI:61978"/>
        <dbReference type="ChEBI" id="CHEBI:456216"/>
        <dbReference type="EC" id="2.7.10.1"/>
    </reaction>
</comment>
<dbReference type="InterPro" id="IPR014756">
    <property type="entry name" value="Ig_E-set"/>
</dbReference>
<dbReference type="GO" id="GO:0004714">
    <property type="term" value="F:transmembrane receptor protein tyrosine kinase activity"/>
    <property type="evidence" value="ECO:0007669"/>
    <property type="project" value="UniProtKB-EC"/>
</dbReference>
<dbReference type="InterPro" id="IPR036352">
    <property type="entry name" value="Semap_dom_sf"/>
</dbReference>
<dbReference type="InterPro" id="IPR001245">
    <property type="entry name" value="Ser-Thr/Tyr_kinase_cat_dom"/>
</dbReference>
<dbReference type="InterPro" id="IPR050122">
    <property type="entry name" value="RTK"/>
</dbReference>
<evidence type="ECO:0000256" key="12">
    <source>
        <dbReference type="ARBA" id="ARBA00023136"/>
    </source>
</evidence>
<dbReference type="Proteomes" id="UP000015104">
    <property type="component" value="Unassembled WGS sequence"/>
</dbReference>
<dbReference type="SUPFAM" id="SSF101912">
    <property type="entry name" value="Sema domain"/>
    <property type="match status" value="1"/>
</dbReference>
<dbReference type="eggNOG" id="KOG3610">
    <property type="taxonomic scope" value="Eukaryota"/>
</dbReference>
<dbReference type="CDD" id="cd00192">
    <property type="entry name" value="PTKc"/>
    <property type="match status" value="1"/>
</dbReference>
<evidence type="ECO:0000256" key="11">
    <source>
        <dbReference type="ARBA" id="ARBA00022989"/>
    </source>
</evidence>
<dbReference type="FunFam" id="1.10.510.10:FF:000554">
    <property type="entry name" value="Predicted protein"/>
    <property type="match status" value="1"/>
</dbReference>
<dbReference type="STRING" id="32264.T1K210"/>
<comment type="caution">
    <text evidence="17">Lacks conserved residue(s) required for the propagation of feature annotation.</text>
</comment>
<dbReference type="InterPro" id="IPR002909">
    <property type="entry name" value="IPT_dom"/>
</dbReference>
<comment type="subcellular location">
    <subcellularLocation>
        <location evidence="1">Membrane</location>
        <topology evidence="1">Single-pass membrane protein</topology>
    </subcellularLocation>
</comment>
<dbReference type="SMART" id="SM00219">
    <property type="entry name" value="TyrKc"/>
    <property type="match status" value="1"/>
</dbReference>
<feature type="domain" description="Sema" evidence="21">
    <location>
        <begin position="32"/>
        <end position="510"/>
    </location>
</feature>
<dbReference type="Pfam" id="PF01403">
    <property type="entry name" value="Sema"/>
    <property type="match status" value="1"/>
</dbReference>
<dbReference type="PROSITE" id="PS51004">
    <property type="entry name" value="SEMA"/>
    <property type="match status" value="1"/>
</dbReference>
<dbReference type="Gene3D" id="2.130.10.10">
    <property type="entry name" value="YVTN repeat-like/Quinoprotein amine dehydrogenase"/>
    <property type="match status" value="1"/>
</dbReference>
<evidence type="ECO:0000256" key="1">
    <source>
        <dbReference type="ARBA" id="ARBA00004167"/>
    </source>
</evidence>
<keyword evidence="11 19" id="KW-1133">Transmembrane helix</keyword>
<dbReference type="HOGENOM" id="CLU_344644_0_0_1"/>
<keyword evidence="5" id="KW-0732">Signal</keyword>
<dbReference type="CDD" id="cd00603">
    <property type="entry name" value="IPT_PCSR"/>
    <property type="match status" value="1"/>
</dbReference>
<dbReference type="PROSITE" id="PS00107">
    <property type="entry name" value="PROTEIN_KINASE_ATP"/>
    <property type="match status" value="1"/>
</dbReference>
<dbReference type="InterPro" id="IPR020635">
    <property type="entry name" value="Tyr_kinase_cat_dom"/>
</dbReference>
<organism evidence="22 23">
    <name type="scientific">Tetranychus urticae</name>
    <name type="common">Two-spotted spider mite</name>
    <dbReference type="NCBI Taxonomy" id="32264"/>
    <lineage>
        <taxon>Eukaryota</taxon>
        <taxon>Metazoa</taxon>
        <taxon>Ecdysozoa</taxon>
        <taxon>Arthropoda</taxon>
        <taxon>Chelicerata</taxon>
        <taxon>Arachnida</taxon>
        <taxon>Acari</taxon>
        <taxon>Acariformes</taxon>
        <taxon>Trombidiformes</taxon>
        <taxon>Prostigmata</taxon>
        <taxon>Eleutherengona</taxon>
        <taxon>Raphignathae</taxon>
        <taxon>Tetranychoidea</taxon>
        <taxon>Tetranychidae</taxon>
        <taxon>Tetranychus</taxon>
    </lineage>
</organism>
<evidence type="ECO:0000256" key="4">
    <source>
        <dbReference type="ARBA" id="ARBA00022692"/>
    </source>
</evidence>
<dbReference type="EnsemblMetazoa" id="tetur04g03340.1">
    <property type="protein sequence ID" value="tetur04g03340.1"/>
    <property type="gene ID" value="tetur04g03340"/>
</dbReference>
<keyword evidence="8" id="KW-0418">Kinase</keyword>
<proteinExistence type="predicted"/>
<dbReference type="PROSITE" id="PS50011">
    <property type="entry name" value="PROTEIN_KINASE_DOM"/>
    <property type="match status" value="1"/>
</dbReference>
<dbReference type="GO" id="GO:0043235">
    <property type="term" value="C:receptor complex"/>
    <property type="evidence" value="ECO:0007669"/>
    <property type="project" value="TreeGrafter"/>
</dbReference>
<evidence type="ECO:0000256" key="9">
    <source>
        <dbReference type="ARBA" id="ARBA00022840"/>
    </source>
</evidence>
<dbReference type="GO" id="GO:0007169">
    <property type="term" value="P:cell surface receptor protein tyrosine kinase signaling pathway"/>
    <property type="evidence" value="ECO:0007669"/>
    <property type="project" value="TreeGrafter"/>
</dbReference>
<evidence type="ECO:0000256" key="17">
    <source>
        <dbReference type="PROSITE-ProRule" id="PRU00352"/>
    </source>
</evidence>
<dbReference type="Gene3D" id="1.10.510.10">
    <property type="entry name" value="Transferase(Phosphotransferase) domain 1"/>
    <property type="match status" value="1"/>
</dbReference>
<feature type="binding site" evidence="18">
    <location>
        <position position="1050"/>
    </location>
    <ligand>
        <name>ATP</name>
        <dbReference type="ChEBI" id="CHEBI:30616"/>
    </ligand>
</feature>
<evidence type="ECO:0000256" key="16">
    <source>
        <dbReference type="ARBA" id="ARBA00051243"/>
    </source>
</evidence>
<evidence type="ECO:0000259" key="20">
    <source>
        <dbReference type="PROSITE" id="PS50011"/>
    </source>
</evidence>
<keyword evidence="4 19" id="KW-0812">Transmembrane</keyword>
<evidence type="ECO:0000259" key="21">
    <source>
        <dbReference type="PROSITE" id="PS51004"/>
    </source>
</evidence>
<evidence type="ECO:0000256" key="10">
    <source>
        <dbReference type="ARBA" id="ARBA00022843"/>
    </source>
</evidence>
<dbReference type="InterPro" id="IPR015943">
    <property type="entry name" value="WD40/YVTN_repeat-like_dom_sf"/>
</dbReference>
<dbReference type="GO" id="GO:0005524">
    <property type="term" value="F:ATP binding"/>
    <property type="evidence" value="ECO:0007669"/>
    <property type="project" value="UniProtKB-UniRule"/>
</dbReference>
<dbReference type="PRINTS" id="PR00109">
    <property type="entry name" value="TYRKINASE"/>
</dbReference>
<evidence type="ECO:0000313" key="22">
    <source>
        <dbReference type="EnsemblMetazoa" id="tetur04g03340.1"/>
    </source>
</evidence>